<dbReference type="InterPro" id="IPR011042">
    <property type="entry name" value="6-blade_b-propeller_TolB-like"/>
</dbReference>
<organism evidence="1 2">
    <name type="scientific">Fusarium mexicanum</name>
    <dbReference type="NCBI Taxonomy" id="751941"/>
    <lineage>
        <taxon>Eukaryota</taxon>
        <taxon>Fungi</taxon>
        <taxon>Dikarya</taxon>
        <taxon>Ascomycota</taxon>
        <taxon>Pezizomycotina</taxon>
        <taxon>Sordariomycetes</taxon>
        <taxon>Hypocreomycetidae</taxon>
        <taxon>Hypocreales</taxon>
        <taxon>Nectriaceae</taxon>
        <taxon>Fusarium</taxon>
        <taxon>Fusarium fujikuroi species complex</taxon>
    </lineage>
</organism>
<gene>
    <name evidence="1" type="ORF">FMEXI_9113</name>
</gene>
<dbReference type="Gene3D" id="2.120.10.30">
    <property type="entry name" value="TolB, C-terminal domain"/>
    <property type="match status" value="1"/>
</dbReference>
<sequence length="528" mass="57491">MSDPYSVPGTFIGRPTQREDFSYETATVSLAGESYFFSGPARSYGRVHRGMGGQPKLDFDHRKGLDKTAYIILDSSDLEDYGEIADLYTEHDVERPSFLYLGPDKTFYTRVDDGTEKWELPHEVVRRGLQVTSDAVRSAVDSLWLGVSNAWVAQYRDNRFRFDLRGQYANLEPVLRQKQDQEVSINALALNVVDGESYVCVFNDGDVVYEAGSARFDGKELEACTRTIFQLDSQPTWFENITLRPSGTILATRLDVPEVWEIDPEKSTGSKILSVPLPDDIPNPALTGICCLKPDVFAVAAGSFDMIGGAKPKPGSWSIWVADLAGEQAKVTKVADMPEIGMINGIATWDENTALVTDCLYGKVYKLSVATGSYNVTLEDDTFTIPADAPFQVGLNGIKVHRFSEQTYVYYTTTSRFCVYRVPVTQEVQAAGSVEMLAPGLVADDFAVAHDGALYVCTNISNTVVRIPASGGEAVVVAGEAKAFDVAGSTACVLGEDEGVLYVSTSGANAVPLDGKTEPAKIVEVKLS</sequence>
<protein>
    <recommendedName>
        <fullName evidence="3">SMP-30/Gluconolactonase/LRE-like region domain-containing protein</fullName>
    </recommendedName>
</protein>
<dbReference type="SUPFAM" id="SSF63829">
    <property type="entry name" value="Calcium-dependent phosphotriesterase"/>
    <property type="match status" value="1"/>
</dbReference>
<name>A0A8H5IQU3_9HYPO</name>
<evidence type="ECO:0000313" key="1">
    <source>
        <dbReference type="EMBL" id="KAF5539011.1"/>
    </source>
</evidence>
<evidence type="ECO:0008006" key="3">
    <source>
        <dbReference type="Google" id="ProtNLM"/>
    </source>
</evidence>
<dbReference type="PANTHER" id="PTHR42060:SF1">
    <property type="entry name" value="NHL REPEAT-CONTAINING PROTEIN"/>
    <property type="match status" value="1"/>
</dbReference>
<evidence type="ECO:0000313" key="2">
    <source>
        <dbReference type="Proteomes" id="UP000522262"/>
    </source>
</evidence>
<dbReference type="InterPro" id="IPR052998">
    <property type="entry name" value="Hetero-Diels-Alderase-like"/>
</dbReference>
<keyword evidence="2" id="KW-1185">Reference proteome</keyword>
<comment type="caution">
    <text evidence="1">The sequence shown here is derived from an EMBL/GenBank/DDBJ whole genome shotgun (WGS) entry which is preliminary data.</text>
</comment>
<accession>A0A8H5IQU3</accession>
<dbReference type="Proteomes" id="UP000522262">
    <property type="component" value="Unassembled WGS sequence"/>
</dbReference>
<reference evidence="1 2" key="1">
    <citation type="submission" date="2020-05" db="EMBL/GenBank/DDBJ databases">
        <title>Identification and distribution of gene clusters putatively required for synthesis of sphingolipid metabolism inhibitors in phylogenetically diverse species of the filamentous fungus Fusarium.</title>
        <authorList>
            <person name="Kim H.-S."/>
            <person name="Busman M."/>
            <person name="Brown D.W."/>
            <person name="Divon H."/>
            <person name="Uhlig S."/>
            <person name="Proctor R.H."/>
        </authorList>
    </citation>
    <scope>NUCLEOTIDE SEQUENCE [LARGE SCALE GENOMIC DNA]</scope>
    <source>
        <strain evidence="1 2">NRRL 53147</strain>
    </source>
</reference>
<proteinExistence type="predicted"/>
<dbReference type="EMBL" id="JAAOAM010000208">
    <property type="protein sequence ID" value="KAF5539011.1"/>
    <property type="molecule type" value="Genomic_DNA"/>
</dbReference>
<dbReference type="AlphaFoldDB" id="A0A8H5IQU3"/>
<dbReference type="PANTHER" id="PTHR42060">
    <property type="entry name" value="NHL REPEAT-CONTAINING PROTEIN-RELATED"/>
    <property type="match status" value="1"/>
</dbReference>